<proteinExistence type="predicted"/>
<dbReference type="OrthoDB" id="2251794at2759"/>
<evidence type="ECO:0000256" key="1">
    <source>
        <dbReference type="SAM" id="SignalP"/>
    </source>
</evidence>
<feature type="domain" description="ARB-07466-like C-terminal" evidence="2">
    <location>
        <begin position="117"/>
        <end position="231"/>
    </location>
</feature>
<organism evidence="3 4">
    <name type="scientific">Sodiomyces alkalinus (strain CBS 110278 / VKM F-3762 / F11)</name>
    <name type="common">Alkaliphilic filamentous fungus</name>
    <dbReference type="NCBI Taxonomy" id="1314773"/>
    <lineage>
        <taxon>Eukaryota</taxon>
        <taxon>Fungi</taxon>
        <taxon>Dikarya</taxon>
        <taxon>Ascomycota</taxon>
        <taxon>Pezizomycotina</taxon>
        <taxon>Sordariomycetes</taxon>
        <taxon>Hypocreomycetidae</taxon>
        <taxon>Glomerellales</taxon>
        <taxon>Plectosphaerellaceae</taxon>
        <taxon>Sodiomyces</taxon>
    </lineage>
</organism>
<reference evidence="3 4" key="1">
    <citation type="journal article" date="2018" name="Mol. Ecol.">
        <title>The obligate alkalophilic soda-lake fungus Sodiomyces alkalinus has shifted to a protein diet.</title>
        <authorList>
            <person name="Grum-Grzhimaylo A.A."/>
            <person name="Falkoski D.L."/>
            <person name="van den Heuvel J."/>
            <person name="Valero-Jimenez C.A."/>
            <person name="Min B."/>
            <person name="Choi I.G."/>
            <person name="Lipzen A."/>
            <person name="Daum C.G."/>
            <person name="Aanen D.K."/>
            <person name="Tsang A."/>
            <person name="Henrissat B."/>
            <person name="Bilanenko E.N."/>
            <person name="de Vries R.P."/>
            <person name="van Kan J.A.L."/>
            <person name="Grigoriev I.V."/>
            <person name="Debets A.J.M."/>
        </authorList>
    </citation>
    <scope>NUCLEOTIDE SEQUENCE [LARGE SCALE GENOMIC DNA]</scope>
    <source>
        <strain evidence="3 4">F11</strain>
    </source>
</reference>
<keyword evidence="4" id="KW-1185">Reference proteome</keyword>
<name>A0A3N2PVA2_SODAK</name>
<dbReference type="Proteomes" id="UP000272025">
    <property type="component" value="Unassembled WGS sequence"/>
</dbReference>
<dbReference type="EMBL" id="ML119055">
    <property type="protein sequence ID" value="ROT38432.1"/>
    <property type="molecule type" value="Genomic_DNA"/>
</dbReference>
<evidence type="ECO:0000313" key="4">
    <source>
        <dbReference type="Proteomes" id="UP000272025"/>
    </source>
</evidence>
<dbReference type="AlphaFoldDB" id="A0A3N2PVA2"/>
<keyword evidence="1" id="KW-0732">Signal</keyword>
<evidence type="ECO:0000259" key="2">
    <source>
        <dbReference type="Pfam" id="PF26571"/>
    </source>
</evidence>
<dbReference type="InterPro" id="IPR058593">
    <property type="entry name" value="ARB_07466-like_C"/>
</dbReference>
<evidence type="ECO:0000313" key="3">
    <source>
        <dbReference type="EMBL" id="ROT38432.1"/>
    </source>
</evidence>
<feature type="signal peptide" evidence="1">
    <location>
        <begin position="1"/>
        <end position="18"/>
    </location>
</feature>
<dbReference type="STRING" id="1314773.A0A3N2PVA2"/>
<protein>
    <recommendedName>
        <fullName evidence="2">ARB-07466-like C-terminal domain-containing protein</fullName>
    </recommendedName>
</protein>
<dbReference type="GeneID" id="39581366"/>
<sequence length="240" mass="25676">MHIRHLLFALAAATTAMAAINEPCYGSNGVAGVCVSTTACASAGGTSITGACPRDPADIRCCSKPRCSNGSNGNCRWVSDCAGSTVTNQCPGPSGMRCCSSSALGWGGYSNPPLPSSSSCRQVAINGAAAVTRRFPGRTREYFCIRNCTCTSSSSDHCCGRAIDFMISDSGGAATISGREMAEWVMNNRGTLNLKYVIWGQRIWNPSVDRVMPWNQWRSQEDRGSITQNHWDHMHVSFNG</sequence>
<gene>
    <name evidence="3" type="ORF">SODALDRAFT_339841</name>
</gene>
<dbReference type="RefSeq" id="XP_028466238.1">
    <property type="nucleotide sequence ID" value="XM_028612888.1"/>
</dbReference>
<dbReference type="Pfam" id="PF26571">
    <property type="entry name" value="VldE"/>
    <property type="match status" value="1"/>
</dbReference>
<feature type="chain" id="PRO_5018164883" description="ARB-07466-like C-terminal domain-containing protein" evidence="1">
    <location>
        <begin position="19"/>
        <end position="240"/>
    </location>
</feature>
<accession>A0A3N2PVA2</accession>